<dbReference type="InterPro" id="IPR036068">
    <property type="entry name" value="Nicotinate_pribotase-like_C"/>
</dbReference>
<protein>
    <recommendedName>
        <fullName evidence="5">Quinolinate phosphoribosyl transferase C-terminal domain-containing protein</fullName>
    </recommendedName>
</protein>
<dbReference type="Pfam" id="PF01729">
    <property type="entry name" value="QRPTase_C"/>
    <property type="match status" value="1"/>
</dbReference>
<dbReference type="AlphaFoldDB" id="A0A835JMS4"/>
<dbReference type="InterPro" id="IPR027277">
    <property type="entry name" value="NadC/ModD"/>
</dbReference>
<dbReference type="InterPro" id="IPR002638">
    <property type="entry name" value="Quinolinate_PRibosylTrfase_C"/>
</dbReference>
<dbReference type="OrthoDB" id="10067394at2759"/>
<comment type="caution">
    <text evidence="6">The sequence shown here is derived from an EMBL/GenBank/DDBJ whole genome shotgun (WGS) entry which is preliminary data.</text>
</comment>
<comment type="pathway">
    <text evidence="1">Cofactor biosynthesis; NAD(+) biosynthesis.</text>
</comment>
<dbReference type="Gene3D" id="3.20.20.70">
    <property type="entry name" value="Aldolase class I"/>
    <property type="match status" value="1"/>
</dbReference>
<dbReference type="GO" id="GO:0034213">
    <property type="term" value="P:quinolinate catabolic process"/>
    <property type="evidence" value="ECO:0007669"/>
    <property type="project" value="TreeGrafter"/>
</dbReference>
<dbReference type="GO" id="GO:0005737">
    <property type="term" value="C:cytoplasm"/>
    <property type="evidence" value="ECO:0007669"/>
    <property type="project" value="TreeGrafter"/>
</dbReference>
<evidence type="ECO:0000313" key="6">
    <source>
        <dbReference type="EMBL" id="KAF9673980.1"/>
    </source>
</evidence>
<keyword evidence="4" id="KW-0472">Membrane</keyword>
<dbReference type="EMBL" id="JADGMS010000010">
    <property type="protein sequence ID" value="KAF9673980.1"/>
    <property type="molecule type" value="Genomic_DNA"/>
</dbReference>
<keyword evidence="4" id="KW-0812">Transmembrane</keyword>
<sequence>MKLPLAEDAGDRVDLCSPHRQSLNKFDLCEMWLVWHGVDPSLKWSRKDGDCVRKGMQFGKASTVVDAAHPACILKTKKQHQWAVWSTSSLVLHSNNLSVGFVYVFFLTCNILLSLLMGGGQNHIMGLSDMVMIKDNHISTAGGIINAIKSYGRDHDSCGSRQCAVCSVSSQVGIDHLEDIVMAVNIIVLNTKTENDFFKNGFFC</sequence>
<proteinExistence type="inferred from homology"/>
<dbReference type="Proteomes" id="UP000657918">
    <property type="component" value="Unassembled WGS sequence"/>
</dbReference>
<comment type="similarity">
    <text evidence="2">Belongs to the NadC/ModD family.</text>
</comment>
<dbReference type="InterPro" id="IPR013785">
    <property type="entry name" value="Aldolase_TIM"/>
</dbReference>
<evidence type="ECO:0000256" key="3">
    <source>
        <dbReference type="ARBA" id="ARBA00022676"/>
    </source>
</evidence>
<dbReference type="UniPathway" id="UPA00253"/>
<evidence type="ECO:0000256" key="4">
    <source>
        <dbReference type="SAM" id="Phobius"/>
    </source>
</evidence>
<reference evidence="6 7" key="1">
    <citation type="submission" date="2020-10" db="EMBL/GenBank/DDBJ databases">
        <title>Plant Genome Project.</title>
        <authorList>
            <person name="Zhang R.-G."/>
        </authorList>
    </citation>
    <scope>NUCLEOTIDE SEQUENCE [LARGE SCALE GENOMIC DNA]</scope>
    <source>
        <strain evidence="6">FAFU-HL-1</strain>
        <tissue evidence="6">Leaf</tissue>
    </source>
</reference>
<dbReference type="GO" id="GO:0004514">
    <property type="term" value="F:nicotinate-nucleotide diphosphorylase (carboxylating) activity"/>
    <property type="evidence" value="ECO:0007669"/>
    <property type="project" value="InterPro"/>
</dbReference>
<feature type="domain" description="Quinolinate phosphoribosyl transferase C-terminal" evidence="5">
    <location>
        <begin position="114"/>
        <end position="155"/>
    </location>
</feature>
<name>A0A835JMS4_9ROSI</name>
<dbReference type="SUPFAM" id="SSF51690">
    <property type="entry name" value="Nicotinate/Quinolinate PRTase C-terminal domain-like"/>
    <property type="match status" value="1"/>
</dbReference>
<organism evidence="6 7">
    <name type="scientific">Salix dunnii</name>
    <dbReference type="NCBI Taxonomy" id="1413687"/>
    <lineage>
        <taxon>Eukaryota</taxon>
        <taxon>Viridiplantae</taxon>
        <taxon>Streptophyta</taxon>
        <taxon>Embryophyta</taxon>
        <taxon>Tracheophyta</taxon>
        <taxon>Spermatophyta</taxon>
        <taxon>Magnoliopsida</taxon>
        <taxon>eudicotyledons</taxon>
        <taxon>Gunneridae</taxon>
        <taxon>Pentapetalae</taxon>
        <taxon>rosids</taxon>
        <taxon>fabids</taxon>
        <taxon>Malpighiales</taxon>
        <taxon>Salicaceae</taxon>
        <taxon>Saliceae</taxon>
        <taxon>Salix</taxon>
    </lineage>
</organism>
<keyword evidence="4" id="KW-1133">Transmembrane helix</keyword>
<evidence type="ECO:0000256" key="1">
    <source>
        <dbReference type="ARBA" id="ARBA00004790"/>
    </source>
</evidence>
<feature type="transmembrane region" description="Helical" evidence="4">
    <location>
        <begin position="97"/>
        <end position="117"/>
    </location>
</feature>
<dbReference type="GO" id="GO:0009435">
    <property type="term" value="P:NAD+ biosynthetic process"/>
    <property type="evidence" value="ECO:0007669"/>
    <property type="project" value="UniProtKB-UniPathway"/>
</dbReference>
<evidence type="ECO:0000313" key="7">
    <source>
        <dbReference type="Proteomes" id="UP000657918"/>
    </source>
</evidence>
<dbReference type="PANTHER" id="PTHR32179:SF3">
    <property type="entry name" value="NICOTINATE-NUCLEOTIDE PYROPHOSPHORYLASE [CARBOXYLATING]"/>
    <property type="match status" value="1"/>
</dbReference>
<accession>A0A835JMS4</accession>
<keyword evidence="7" id="KW-1185">Reference proteome</keyword>
<gene>
    <name evidence="6" type="ORF">SADUNF_Sadunf10G0080200</name>
</gene>
<dbReference type="PANTHER" id="PTHR32179">
    <property type="entry name" value="NICOTINATE-NUCLEOTIDE PYROPHOSPHORYLASE [CARBOXYLATING]"/>
    <property type="match status" value="1"/>
</dbReference>
<keyword evidence="3" id="KW-0808">Transferase</keyword>
<evidence type="ECO:0000259" key="5">
    <source>
        <dbReference type="Pfam" id="PF01729"/>
    </source>
</evidence>
<evidence type="ECO:0000256" key="2">
    <source>
        <dbReference type="ARBA" id="ARBA00009400"/>
    </source>
</evidence>
<keyword evidence="3" id="KW-0328">Glycosyltransferase</keyword>